<dbReference type="EMBL" id="JABXBU010001863">
    <property type="protein sequence ID" value="KAF8782306.1"/>
    <property type="molecule type" value="Genomic_DNA"/>
</dbReference>
<evidence type="ECO:0000256" key="4">
    <source>
        <dbReference type="SAM" id="SignalP"/>
    </source>
</evidence>
<feature type="chain" id="PRO_5035909396" evidence="4">
    <location>
        <begin position="16"/>
        <end position="555"/>
    </location>
</feature>
<feature type="signal peptide" evidence="4">
    <location>
        <begin position="1"/>
        <end position="15"/>
    </location>
</feature>
<reference evidence="5" key="2">
    <citation type="submission" date="2020-06" db="EMBL/GenBank/DDBJ databases">
        <authorList>
            <person name="Sheffer M."/>
        </authorList>
    </citation>
    <scope>NUCLEOTIDE SEQUENCE</scope>
</reference>
<comment type="caution">
    <text evidence="5">The sequence shown here is derived from an EMBL/GenBank/DDBJ whole genome shotgun (WGS) entry which is preliminary data.</text>
</comment>
<dbReference type="PANTHER" id="PTHR10380">
    <property type="entry name" value="CUTICLE PROTEIN"/>
    <property type="match status" value="1"/>
</dbReference>
<name>A0A8T0EVG2_ARGBR</name>
<protein>
    <submittedName>
        <fullName evidence="5">Cuticle protein 14 isoform b like protein</fullName>
    </submittedName>
</protein>
<dbReference type="PROSITE" id="PS00233">
    <property type="entry name" value="CHIT_BIND_RR_1"/>
    <property type="match status" value="3"/>
</dbReference>
<dbReference type="Proteomes" id="UP000807504">
    <property type="component" value="Unassembled WGS sequence"/>
</dbReference>
<dbReference type="InterPro" id="IPR000618">
    <property type="entry name" value="Insect_cuticle"/>
</dbReference>
<dbReference type="PANTHER" id="PTHR10380:SF173">
    <property type="entry name" value="CUTICULAR PROTEIN 47EF, ISOFORM C-RELATED"/>
    <property type="match status" value="1"/>
</dbReference>
<evidence type="ECO:0000256" key="2">
    <source>
        <dbReference type="ARBA" id="ARBA00022460"/>
    </source>
</evidence>
<dbReference type="InterPro" id="IPR050468">
    <property type="entry name" value="Cuticle_Struct_Prot"/>
</dbReference>
<evidence type="ECO:0000313" key="6">
    <source>
        <dbReference type="Proteomes" id="UP000807504"/>
    </source>
</evidence>
<evidence type="ECO:0000256" key="3">
    <source>
        <dbReference type="PROSITE-ProRule" id="PRU00497"/>
    </source>
</evidence>
<reference evidence="5" key="1">
    <citation type="journal article" date="2020" name="bioRxiv">
        <title>Chromosome-level reference genome of the European wasp spider Argiope bruennichi: a resource for studies on range expansion and evolutionary adaptation.</title>
        <authorList>
            <person name="Sheffer M.M."/>
            <person name="Hoppe A."/>
            <person name="Krehenwinkel H."/>
            <person name="Uhl G."/>
            <person name="Kuss A.W."/>
            <person name="Jensen L."/>
            <person name="Jensen C."/>
            <person name="Gillespie R.G."/>
            <person name="Hoff K.J."/>
            <person name="Prost S."/>
        </authorList>
    </citation>
    <scope>NUCLEOTIDE SEQUENCE</scope>
</reference>
<dbReference type="Pfam" id="PF00379">
    <property type="entry name" value="Chitin_bind_4"/>
    <property type="match status" value="3"/>
</dbReference>
<dbReference type="PROSITE" id="PS51155">
    <property type="entry name" value="CHIT_BIND_RR_2"/>
    <property type="match status" value="3"/>
</dbReference>
<accession>A0A8T0EVG2</accession>
<keyword evidence="2 3" id="KW-0193">Cuticle</keyword>
<gene>
    <name evidence="5" type="ORF">HNY73_012606</name>
</gene>
<dbReference type="AlphaFoldDB" id="A0A8T0EVG2"/>
<keyword evidence="6" id="KW-1185">Reference proteome</keyword>
<comment type="function">
    <text evidence="1">Component of the rigid cuticle of the spider.</text>
</comment>
<evidence type="ECO:0000313" key="5">
    <source>
        <dbReference type="EMBL" id="KAF8782306.1"/>
    </source>
</evidence>
<dbReference type="GO" id="GO:0062129">
    <property type="term" value="C:chitin-based extracellular matrix"/>
    <property type="evidence" value="ECO:0007669"/>
    <property type="project" value="TreeGrafter"/>
</dbReference>
<dbReference type="InterPro" id="IPR031311">
    <property type="entry name" value="CHIT_BIND_RR_consensus"/>
</dbReference>
<sequence>MQVLILFALFAASQAAVLLSAPTLLSTGGSTQYRAQDNIGNYNFGYDEGHLSGGTFRKEAGDAFGNKVGSYGLRDADGRVRVVNYVADAAGFRADIKTNEPGVEPKDPAATTINKALAVVPAAPAVATYAAPAAVATYAAAPAPLATYAAAHAHLATYAAAPALTYAAAPFVHHGLYNHAALGIPGVIVIFTLIVVSQASVLLNVPAYINTGKSVQYRNQDSIGNYNFGYDEGHASGGSFRKESGDALGNKIGSYGLRDADGRIRIVNYIADADGFRVDIKTNEPGVEPTNPASTTINKDFTILTDTPAVAVTYVVPPIVQFDPPNMQVLVFVALFAFSQATVTYTIPTGDSSHYNSADNLGNYNFGYDESHVAGGSFRKESGDAYGNKYGSYGLTEADGRTRLVSYVADAAGFRADIKTNEPGVESKDPAATTINKAFYSSSYVAPVAPKTYAVAPLPVKTYSYAYAPTTYKTYAAAPTTYKTYAAAPTTYKTYASAPNTYSYSYTAAAAPFSYGIAPAAYKVAPAPTFTYAAAPAPFNSYSPVKFYTGPSYIK</sequence>
<keyword evidence="4" id="KW-0732">Signal</keyword>
<dbReference type="GO" id="GO:0008010">
    <property type="term" value="F:structural constituent of chitin-based larval cuticle"/>
    <property type="evidence" value="ECO:0007669"/>
    <property type="project" value="TreeGrafter"/>
</dbReference>
<evidence type="ECO:0000256" key="1">
    <source>
        <dbReference type="ARBA" id="ARBA00002980"/>
    </source>
</evidence>
<proteinExistence type="predicted"/>
<organism evidence="5 6">
    <name type="scientific">Argiope bruennichi</name>
    <name type="common">Wasp spider</name>
    <name type="synonym">Aranea bruennichi</name>
    <dbReference type="NCBI Taxonomy" id="94029"/>
    <lineage>
        <taxon>Eukaryota</taxon>
        <taxon>Metazoa</taxon>
        <taxon>Ecdysozoa</taxon>
        <taxon>Arthropoda</taxon>
        <taxon>Chelicerata</taxon>
        <taxon>Arachnida</taxon>
        <taxon>Araneae</taxon>
        <taxon>Araneomorphae</taxon>
        <taxon>Entelegynae</taxon>
        <taxon>Araneoidea</taxon>
        <taxon>Araneidae</taxon>
        <taxon>Argiope</taxon>
    </lineage>
</organism>